<keyword evidence="2" id="KW-1185">Reference proteome</keyword>
<reference evidence="1" key="1">
    <citation type="submission" date="2021-02" db="EMBL/GenBank/DDBJ databases">
        <authorList>
            <consortium name="DOE Joint Genome Institute"/>
            <person name="Ahrendt S."/>
            <person name="Looney B.P."/>
            <person name="Miyauchi S."/>
            <person name="Morin E."/>
            <person name="Drula E."/>
            <person name="Courty P.E."/>
            <person name="Chicoki N."/>
            <person name="Fauchery L."/>
            <person name="Kohler A."/>
            <person name="Kuo A."/>
            <person name="Labutti K."/>
            <person name="Pangilinan J."/>
            <person name="Lipzen A."/>
            <person name="Riley R."/>
            <person name="Andreopoulos W."/>
            <person name="He G."/>
            <person name="Johnson J."/>
            <person name="Barry K.W."/>
            <person name="Grigoriev I.V."/>
            <person name="Nagy L."/>
            <person name="Hibbett D."/>
            <person name="Henrissat B."/>
            <person name="Matheny P.B."/>
            <person name="Labbe J."/>
            <person name="Martin F."/>
        </authorList>
    </citation>
    <scope>NUCLEOTIDE SEQUENCE</scope>
    <source>
        <strain evidence="1">EC-137</strain>
    </source>
</reference>
<organism evidence="1 2">
    <name type="scientific">Vararia minispora EC-137</name>
    <dbReference type="NCBI Taxonomy" id="1314806"/>
    <lineage>
        <taxon>Eukaryota</taxon>
        <taxon>Fungi</taxon>
        <taxon>Dikarya</taxon>
        <taxon>Basidiomycota</taxon>
        <taxon>Agaricomycotina</taxon>
        <taxon>Agaricomycetes</taxon>
        <taxon>Russulales</taxon>
        <taxon>Lachnocladiaceae</taxon>
        <taxon>Vararia</taxon>
    </lineage>
</organism>
<comment type="caution">
    <text evidence="1">The sequence shown here is derived from an EMBL/GenBank/DDBJ whole genome shotgun (WGS) entry which is preliminary data.</text>
</comment>
<reference evidence="1" key="2">
    <citation type="journal article" date="2022" name="New Phytol.">
        <title>Evolutionary transition to the ectomycorrhizal habit in the genomes of a hyperdiverse lineage of mushroom-forming fungi.</title>
        <authorList>
            <person name="Looney B."/>
            <person name="Miyauchi S."/>
            <person name="Morin E."/>
            <person name="Drula E."/>
            <person name="Courty P.E."/>
            <person name="Kohler A."/>
            <person name="Kuo A."/>
            <person name="LaButti K."/>
            <person name="Pangilinan J."/>
            <person name="Lipzen A."/>
            <person name="Riley R."/>
            <person name="Andreopoulos W."/>
            <person name="He G."/>
            <person name="Johnson J."/>
            <person name="Nolan M."/>
            <person name="Tritt A."/>
            <person name="Barry K.W."/>
            <person name="Grigoriev I.V."/>
            <person name="Nagy L.G."/>
            <person name="Hibbett D."/>
            <person name="Henrissat B."/>
            <person name="Matheny P.B."/>
            <person name="Labbe J."/>
            <person name="Martin F.M."/>
        </authorList>
    </citation>
    <scope>NUCLEOTIDE SEQUENCE</scope>
    <source>
        <strain evidence="1">EC-137</strain>
    </source>
</reference>
<dbReference type="Proteomes" id="UP000814128">
    <property type="component" value="Unassembled WGS sequence"/>
</dbReference>
<sequence length="373" mass="42086">MPFGFFSRDSACSSMDGLGAEQEIVKREDASRRRVENWETLYKLLHKELLHKEAEAADIIRKKDEEFAEQTRAMKELEAELRRAKTAAEVQRQFAESARRRHEDAVELLGRRTVELDVAQTFLPIVETVTDTHIVRLVKELNYEISQAATSLAESYEGIPPLHSTHFSPGLSQPTVHRTRIAEVADRLVYLYPNDAITLLQIVVQALMVDLARAHIHRWRFERSTGLSEIFAILRAEDRTDVEEWLASKFAGHIAMAVTSAGHNDGRDLEARGQMVLSQLKRQLGDIVRLILELNEVIGQKVHDGWMEMDCVGLGEIFDPDGMEAAYRSPEDTVVKGRREVLCTTALGLCRKSDTAHVRLLKAMVVLDGLHGG</sequence>
<name>A0ACB8QHP6_9AGAM</name>
<protein>
    <submittedName>
        <fullName evidence="1">Uncharacterized protein</fullName>
    </submittedName>
</protein>
<dbReference type="EMBL" id="MU273592">
    <property type="protein sequence ID" value="KAI0031111.1"/>
    <property type="molecule type" value="Genomic_DNA"/>
</dbReference>
<evidence type="ECO:0000313" key="1">
    <source>
        <dbReference type="EMBL" id="KAI0031111.1"/>
    </source>
</evidence>
<evidence type="ECO:0000313" key="2">
    <source>
        <dbReference type="Proteomes" id="UP000814128"/>
    </source>
</evidence>
<accession>A0ACB8QHP6</accession>
<gene>
    <name evidence="1" type="ORF">K488DRAFT_71650</name>
</gene>
<proteinExistence type="predicted"/>